<keyword evidence="2" id="KW-0378">Hydrolase</keyword>
<reference evidence="8" key="1">
    <citation type="submission" date="2020-10" db="EMBL/GenBank/DDBJ databases">
        <authorList>
            <person name="Gilroy R."/>
        </authorList>
    </citation>
    <scope>NUCLEOTIDE SEQUENCE</scope>
    <source>
        <strain evidence="8">F1-3629</strain>
    </source>
</reference>
<dbReference type="SUPFAM" id="SSF56601">
    <property type="entry name" value="beta-lactamase/transpeptidase-like"/>
    <property type="match status" value="1"/>
</dbReference>
<feature type="domain" description="Penicillin-binding protein dimerisation" evidence="6">
    <location>
        <begin position="64"/>
        <end position="238"/>
    </location>
</feature>
<dbReference type="AlphaFoldDB" id="A0A940DMC6"/>
<dbReference type="InterPro" id="IPR050515">
    <property type="entry name" value="Beta-lactam/transpept"/>
</dbReference>
<dbReference type="InterPro" id="IPR036138">
    <property type="entry name" value="PBP_dimer_sf"/>
</dbReference>
<evidence type="ECO:0000259" key="5">
    <source>
        <dbReference type="Pfam" id="PF00905"/>
    </source>
</evidence>
<dbReference type="Proteomes" id="UP000771749">
    <property type="component" value="Unassembled WGS sequence"/>
</dbReference>
<dbReference type="GO" id="GO:0005886">
    <property type="term" value="C:plasma membrane"/>
    <property type="evidence" value="ECO:0007669"/>
    <property type="project" value="TreeGrafter"/>
</dbReference>
<keyword evidence="3 4" id="KW-0472">Membrane</keyword>
<dbReference type="GO" id="GO:0071555">
    <property type="term" value="P:cell wall organization"/>
    <property type="evidence" value="ECO:0007669"/>
    <property type="project" value="TreeGrafter"/>
</dbReference>
<dbReference type="InterPro" id="IPR005311">
    <property type="entry name" value="PBP_dimer"/>
</dbReference>
<organism evidence="8 9">
    <name type="scientific">Candidatus Cryptobacteroides gallistercoris</name>
    <dbReference type="NCBI Taxonomy" id="2840765"/>
    <lineage>
        <taxon>Bacteria</taxon>
        <taxon>Pseudomonadati</taxon>
        <taxon>Bacteroidota</taxon>
        <taxon>Bacteroidia</taxon>
        <taxon>Bacteroidales</taxon>
        <taxon>Candidatus Cryptobacteroides</taxon>
    </lineage>
</organism>
<dbReference type="GO" id="GO:0004180">
    <property type="term" value="F:carboxypeptidase activity"/>
    <property type="evidence" value="ECO:0007669"/>
    <property type="project" value="UniProtKB-KW"/>
</dbReference>
<evidence type="ECO:0000256" key="2">
    <source>
        <dbReference type="ARBA" id="ARBA00022645"/>
    </source>
</evidence>
<dbReference type="SUPFAM" id="SSF56519">
    <property type="entry name" value="Penicillin binding protein dimerisation domain"/>
    <property type="match status" value="1"/>
</dbReference>
<dbReference type="Pfam" id="PF00905">
    <property type="entry name" value="Transpeptidase"/>
    <property type="match status" value="1"/>
</dbReference>
<evidence type="ECO:0000256" key="3">
    <source>
        <dbReference type="ARBA" id="ARBA00023136"/>
    </source>
</evidence>
<dbReference type="InterPro" id="IPR005543">
    <property type="entry name" value="PASTA_dom"/>
</dbReference>
<dbReference type="EMBL" id="JADIMJ010000047">
    <property type="protein sequence ID" value="MBO8453703.1"/>
    <property type="molecule type" value="Genomic_DNA"/>
</dbReference>
<evidence type="ECO:0000256" key="1">
    <source>
        <dbReference type="ARBA" id="ARBA00004370"/>
    </source>
</evidence>
<dbReference type="GO" id="GO:0008658">
    <property type="term" value="F:penicillin binding"/>
    <property type="evidence" value="ECO:0007669"/>
    <property type="project" value="InterPro"/>
</dbReference>
<dbReference type="InterPro" id="IPR001460">
    <property type="entry name" value="PCN-bd_Tpept"/>
</dbReference>
<evidence type="ECO:0000313" key="8">
    <source>
        <dbReference type="EMBL" id="MBO8453703.1"/>
    </source>
</evidence>
<reference evidence="8" key="2">
    <citation type="journal article" date="2021" name="PeerJ">
        <title>Extensive microbial diversity within the chicken gut microbiome revealed by metagenomics and culture.</title>
        <authorList>
            <person name="Gilroy R."/>
            <person name="Ravi A."/>
            <person name="Getino M."/>
            <person name="Pursley I."/>
            <person name="Horton D.L."/>
            <person name="Alikhan N.F."/>
            <person name="Baker D."/>
            <person name="Gharbi K."/>
            <person name="Hall N."/>
            <person name="Watson M."/>
            <person name="Adriaenssens E.M."/>
            <person name="Foster-Nyarko E."/>
            <person name="Jarju S."/>
            <person name="Secka A."/>
            <person name="Antonio M."/>
            <person name="Oren A."/>
            <person name="Chaudhuri R.R."/>
            <person name="La Ragione R."/>
            <person name="Hildebrand F."/>
            <person name="Pallen M.J."/>
        </authorList>
    </citation>
    <scope>NUCLEOTIDE SEQUENCE</scope>
    <source>
        <strain evidence="8">F1-3629</strain>
    </source>
</reference>
<protein>
    <submittedName>
        <fullName evidence="8">PASTA domain-containing protein</fullName>
    </submittedName>
</protein>
<name>A0A940DMC6_9BACT</name>
<dbReference type="Gene3D" id="3.40.710.10">
    <property type="entry name" value="DD-peptidase/beta-lactamase superfamily"/>
    <property type="match status" value="1"/>
</dbReference>
<sequence>MADRTDNTDIQKNDRTGKFLFGIYFVCLVLSIVLIFRLLYIQFIFRPAPILEEKLTPQSIRETIEPVRGSILSYDGKLLASTIPTYQIYMDCTVLKDEHENDKDREKGRKDEEEWLGKARLLSEKLAEAYGDKTADEYYNTIISGRRNGKKYVRIGYEIDHRKFREIQTFPLFDEGRYKGGIITVRYDKRKYPYESLARRVLGYIDDDRTEGRSRIGIEGSFNYALKGEEGVEWMKLTDKRKRIPDFDSTSVMAENGLDIRTTVDIVIQDIADRALRKNMAGKEIIEGGCAVVMDVKTGAIRAMVNLRSDGNGNFGETFNYAIGRAGDPGSVFKLTTLMTLLEDGKVTLDTEVPTFRGFWEWKGEKLPRDPYLQNRGEYISVADGLKISSNHVFRYLACENYGGSPESEKRFIGKLYEYKLNEKFDFDLAGLAQPVIPMPGSYRWSGTALPSIAIGYSVLETPLHVLMFYNAIANKGKMMKPYIVECTEKDGKTVTEYGPEILNGAICSTETADTLIKALSLVVKEGTGKALRDARCKVAGKTGTAQIPFPAEINGKLITVYKDNNGNRKHQGTFVGFFPADDPQYSAIVTIYSKLSRKDLYGGTLPAATFREIVDEVYALSPTWGRELAADGDIPEMTGRNVVSGADNLEEIPDVMGLGLTDAIWSIENCGYSCSYTGTGHVVSQTPAAGTHKARGETVRISLK</sequence>
<evidence type="ECO:0000256" key="4">
    <source>
        <dbReference type="SAM" id="Phobius"/>
    </source>
</evidence>
<dbReference type="Gene3D" id="3.90.1310.10">
    <property type="entry name" value="Penicillin-binding protein 2a (Domain 2)"/>
    <property type="match status" value="1"/>
</dbReference>
<dbReference type="SUPFAM" id="SSF54184">
    <property type="entry name" value="Penicillin-binding protein 2x (pbp-2x), c-terminal domain"/>
    <property type="match status" value="1"/>
</dbReference>
<feature type="domain" description="Penicillin-binding protein transpeptidase" evidence="5">
    <location>
        <begin position="289"/>
        <end position="615"/>
    </location>
</feature>
<keyword evidence="4" id="KW-0812">Transmembrane</keyword>
<dbReference type="PANTHER" id="PTHR30627">
    <property type="entry name" value="PEPTIDOGLYCAN D,D-TRANSPEPTIDASE"/>
    <property type="match status" value="1"/>
</dbReference>
<evidence type="ECO:0000259" key="7">
    <source>
        <dbReference type="Pfam" id="PF03793"/>
    </source>
</evidence>
<dbReference type="Gene3D" id="3.30.450.330">
    <property type="match status" value="1"/>
</dbReference>
<comment type="caution">
    <text evidence="8">The sequence shown here is derived from an EMBL/GenBank/DDBJ whole genome shotgun (WGS) entry which is preliminary data.</text>
</comment>
<keyword evidence="2" id="KW-0121">Carboxypeptidase</keyword>
<comment type="subcellular location">
    <subcellularLocation>
        <location evidence="1">Membrane</location>
    </subcellularLocation>
</comment>
<evidence type="ECO:0000259" key="6">
    <source>
        <dbReference type="Pfam" id="PF03717"/>
    </source>
</evidence>
<gene>
    <name evidence="8" type="ORF">IAC07_03135</name>
</gene>
<keyword evidence="4" id="KW-1133">Transmembrane helix</keyword>
<feature type="domain" description="PASTA" evidence="7">
    <location>
        <begin position="652"/>
        <end position="703"/>
    </location>
</feature>
<keyword evidence="2" id="KW-0645">Protease</keyword>
<evidence type="ECO:0000313" key="9">
    <source>
        <dbReference type="Proteomes" id="UP000771749"/>
    </source>
</evidence>
<dbReference type="Pfam" id="PF03717">
    <property type="entry name" value="PBP_dimer"/>
    <property type="match status" value="1"/>
</dbReference>
<feature type="transmembrane region" description="Helical" evidence="4">
    <location>
        <begin position="21"/>
        <end position="45"/>
    </location>
</feature>
<dbReference type="InterPro" id="IPR012338">
    <property type="entry name" value="Beta-lactam/transpept-like"/>
</dbReference>
<proteinExistence type="predicted"/>
<dbReference type="PANTHER" id="PTHR30627:SF1">
    <property type="entry name" value="PEPTIDOGLYCAN D,D-TRANSPEPTIDASE FTSI"/>
    <property type="match status" value="1"/>
</dbReference>
<accession>A0A940DMC6</accession>
<dbReference type="Pfam" id="PF03793">
    <property type="entry name" value="PASTA"/>
    <property type="match status" value="1"/>
</dbReference>